<dbReference type="PROSITE" id="PS50026">
    <property type="entry name" value="EGF_3"/>
    <property type="match status" value="1"/>
</dbReference>
<dbReference type="GO" id="GO:0007157">
    <property type="term" value="P:heterophilic cell-cell adhesion via plasma membrane cell adhesion molecules"/>
    <property type="evidence" value="ECO:0007669"/>
    <property type="project" value="TreeGrafter"/>
</dbReference>
<dbReference type="PROSITE" id="PS01187">
    <property type="entry name" value="EGF_CA"/>
    <property type="match status" value="1"/>
</dbReference>
<gene>
    <name evidence="16" type="ORF">OFUS_LOCUS9062</name>
</gene>
<evidence type="ECO:0000256" key="13">
    <source>
        <dbReference type="SAM" id="Phobius"/>
    </source>
</evidence>
<evidence type="ECO:0000256" key="11">
    <source>
        <dbReference type="ARBA" id="ARBA00023180"/>
    </source>
</evidence>
<dbReference type="Pfam" id="PF00024">
    <property type="entry name" value="PAN_1"/>
    <property type="match status" value="1"/>
</dbReference>
<keyword evidence="6" id="KW-0677">Repeat</keyword>
<evidence type="ECO:0000313" key="17">
    <source>
        <dbReference type="Proteomes" id="UP000749559"/>
    </source>
</evidence>
<evidence type="ECO:0000259" key="14">
    <source>
        <dbReference type="PROSITE" id="PS50026"/>
    </source>
</evidence>
<dbReference type="AlphaFoldDB" id="A0A8S4NQL6"/>
<feature type="domain" description="EGF-like" evidence="14">
    <location>
        <begin position="109"/>
        <end position="140"/>
    </location>
</feature>
<dbReference type="SMART" id="SM00179">
    <property type="entry name" value="EGF_CA"/>
    <property type="match status" value="1"/>
</dbReference>
<evidence type="ECO:0000256" key="1">
    <source>
        <dbReference type="ARBA" id="ARBA00004251"/>
    </source>
</evidence>
<comment type="caution">
    <text evidence="16">The sequence shown here is derived from an EMBL/GenBank/DDBJ whole genome shotgun (WGS) entry which is preliminary data.</text>
</comment>
<dbReference type="PROSITE" id="PS50948">
    <property type="entry name" value="PAN"/>
    <property type="match status" value="1"/>
</dbReference>
<accession>A0A8S4NQL6</accession>
<dbReference type="Gene3D" id="2.10.25.10">
    <property type="entry name" value="Laminin"/>
    <property type="match status" value="1"/>
</dbReference>
<sequence>MHLPQFNASLRKMEHGYAISIFFLLTIPHICCESLGFYIKLIKDTKLLETGHSFQQDSISECVQGCMKNKYCLSVAYFEKDKTCEEYTVAVDDKNLVKELGWVFTYVRDIDECASSPCLNGGTCVDGIDGYACTCIPGYE</sequence>
<dbReference type="FunFam" id="2.10.25.10:FF:000391">
    <property type="entry name" value="Weary, isoform C"/>
    <property type="match status" value="1"/>
</dbReference>
<protein>
    <recommendedName>
        <fullName evidence="18">EGF-like domain-containing protein</fullName>
    </recommendedName>
</protein>
<dbReference type="GO" id="GO:0023052">
    <property type="term" value="P:signaling"/>
    <property type="evidence" value="ECO:0007669"/>
    <property type="project" value="UniProtKB-ARBA"/>
</dbReference>
<dbReference type="CDD" id="cd00054">
    <property type="entry name" value="EGF_CA"/>
    <property type="match status" value="1"/>
</dbReference>
<dbReference type="PROSITE" id="PS00010">
    <property type="entry name" value="ASX_HYDROXYL"/>
    <property type="match status" value="1"/>
</dbReference>
<evidence type="ECO:0000256" key="12">
    <source>
        <dbReference type="PROSITE-ProRule" id="PRU00076"/>
    </source>
</evidence>
<organism evidence="16 17">
    <name type="scientific">Owenia fusiformis</name>
    <name type="common">Polychaete worm</name>
    <dbReference type="NCBI Taxonomy" id="6347"/>
    <lineage>
        <taxon>Eukaryota</taxon>
        <taxon>Metazoa</taxon>
        <taxon>Spiralia</taxon>
        <taxon>Lophotrochozoa</taxon>
        <taxon>Annelida</taxon>
        <taxon>Polychaeta</taxon>
        <taxon>Sedentaria</taxon>
        <taxon>Canalipalpata</taxon>
        <taxon>Sabellida</taxon>
        <taxon>Oweniida</taxon>
        <taxon>Oweniidae</taxon>
        <taxon>Owenia</taxon>
    </lineage>
</organism>
<dbReference type="EMBL" id="CAIIXF020000005">
    <property type="protein sequence ID" value="CAH1782634.1"/>
    <property type="molecule type" value="Genomic_DNA"/>
</dbReference>
<dbReference type="GO" id="GO:0045197">
    <property type="term" value="P:establishment or maintenance of epithelial cell apical/basal polarity"/>
    <property type="evidence" value="ECO:0007669"/>
    <property type="project" value="TreeGrafter"/>
</dbReference>
<feature type="transmembrane region" description="Helical" evidence="13">
    <location>
        <begin position="17"/>
        <end position="39"/>
    </location>
</feature>
<dbReference type="PANTHER" id="PTHR24049:SF22">
    <property type="entry name" value="DROSOPHILA CRUMBS HOMOLOG"/>
    <property type="match status" value="1"/>
</dbReference>
<evidence type="ECO:0000256" key="8">
    <source>
        <dbReference type="ARBA" id="ARBA00022989"/>
    </source>
</evidence>
<keyword evidence="3 12" id="KW-0245">EGF-like domain</keyword>
<dbReference type="PRINTS" id="PR00010">
    <property type="entry name" value="EGFBLOOD"/>
</dbReference>
<reference evidence="16" key="1">
    <citation type="submission" date="2022-03" db="EMBL/GenBank/DDBJ databases">
        <authorList>
            <person name="Martin C."/>
        </authorList>
    </citation>
    <scope>NUCLEOTIDE SEQUENCE</scope>
</reference>
<dbReference type="InterPro" id="IPR003609">
    <property type="entry name" value="Pan_app"/>
</dbReference>
<dbReference type="InterPro" id="IPR018097">
    <property type="entry name" value="EGF_Ca-bd_CS"/>
</dbReference>
<comment type="subcellular location">
    <subcellularLocation>
        <location evidence="1">Cell membrane</location>
        <topology evidence="1">Single-pass type I membrane protein</topology>
    </subcellularLocation>
</comment>
<dbReference type="GO" id="GO:0032991">
    <property type="term" value="C:protein-containing complex"/>
    <property type="evidence" value="ECO:0007669"/>
    <property type="project" value="TreeGrafter"/>
</dbReference>
<evidence type="ECO:0000256" key="4">
    <source>
        <dbReference type="ARBA" id="ARBA00022692"/>
    </source>
</evidence>
<comment type="caution">
    <text evidence="12">Lacks conserved residue(s) required for the propagation of feature annotation.</text>
</comment>
<evidence type="ECO:0000256" key="9">
    <source>
        <dbReference type="ARBA" id="ARBA00023136"/>
    </source>
</evidence>
<evidence type="ECO:0000256" key="7">
    <source>
        <dbReference type="ARBA" id="ARBA00022837"/>
    </source>
</evidence>
<keyword evidence="11" id="KW-0325">Glycoprotein</keyword>
<dbReference type="GO" id="GO:0007154">
    <property type="term" value="P:cell communication"/>
    <property type="evidence" value="ECO:0007669"/>
    <property type="project" value="UniProtKB-ARBA"/>
</dbReference>
<dbReference type="InterPro" id="IPR001881">
    <property type="entry name" value="EGF-like_Ca-bd_dom"/>
</dbReference>
<dbReference type="InterPro" id="IPR000742">
    <property type="entry name" value="EGF"/>
</dbReference>
<keyword evidence="2" id="KW-1003">Cell membrane</keyword>
<dbReference type="GO" id="GO:0005886">
    <property type="term" value="C:plasma membrane"/>
    <property type="evidence" value="ECO:0007669"/>
    <property type="project" value="UniProtKB-SubCell"/>
</dbReference>
<evidence type="ECO:0000256" key="10">
    <source>
        <dbReference type="ARBA" id="ARBA00023157"/>
    </source>
</evidence>
<dbReference type="OrthoDB" id="430340at2759"/>
<dbReference type="SUPFAM" id="SSF57414">
    <property type="entry name" value="Hairpin loop containing domain-like"/>
    <property type="match status" value="1"/>
</dbReference>
<evidence type="ECO:0000256" key="5">
    <source>
        <dbReference type="ARBA" id="ARBA00022729"/>
    </source>
</evidence>
<keyword evidence="8 13" id="KW-1133">Transmembrane helix</keyword>
<keyword evidence="9 13" id="KW-0472">Membrane</keyword>
<dbReference type="SUPFAM" id="SSF57196">
    <property type="entry name" value="EGF/Laminin"/>
    <property type="match status" value="1"/>
</dbReference>
<dbReference type="GO" id="GO:0005509">
    <property type="term" value="F:calcium ion binding"/>
    <property type="evidence" value="ECO:0007669"/>
    <property type="project" value="InterPro"/>
</dbReference>
<keyword evidence="5" id="KW-0732">Signal</keyword>
<evidence type="ECO:0000256" key="2">
    <source>
        <dbReference type="ARBA" id="ARBA00022475"/>
    </source>
</evidence>
<evidence type="ECO:0000259" key="15">
    <source>
        <dbReference type="PROSITE" id="PS50948"/>
    </source>
</evidence>
<evidence type="ECO:0000256" key="3">
    <source>
        <dbReference type="ARBA" id="ARBA00022536"/>
    </source>
</evidence>
<evidence type="ECO:0000313" key="16">
    <source>
        <dbReference type="EMBL" id="CAH1782634.1"/>
    </source>
</evidence>
<proteinExistence type="predicted"/>
<dbReference type="InterPro" id="IPR000152">
    <property type="entry name" value="EGF-type_Asp/Asn_hydroxyl_site"/>
</dbReference>
<keyword evidence="7" id="KW-0106">Calcium</keyword>
<keyword evidence="10" id="KW-1015">Disulfide bond</keyword>
<dbReference type="InterPro" id="IPR051022">
    <property type="entry name" value="Notch_Cell-Fate_Det"/>
</dbReference>
<evidence type="ECO:0008006" key="18">
    <source>
        <dbReference type="Google" id="ProtNLM"/>
    </source>
</evidence>
<dbReference type="Proteomes" id="UP000749559">
    <property type="component" value="Unassembled WGS sequence"/>
</dbReference>
<keyword evidence="17" id="KW-1185">Reference proteome</keyword>
<dbReference type="Pfam" id="PF00008">
    <property type="entry name" value="EGF"/>
    <property type="match status" value="1"/>
</dbReference>
<feature type="non-terminal residue" evidence="16">
    <location>
        <position position="140"/>
    </location>
</feature>
<dbReference type="PANTHER" id="PTHR24049">
    <property type="entry name" value="CRUMBS FAMILY MEMBER"/>
    <property type="match status" value="1"/>
</dbReference>
<name>A0A8S4NQL6_OWEFU</name>
<keyword evidence="4 13" id="KW-0812">Transmembrane</keyword>
<feature type="domain" description="Apple" evidence="15">
    <location>
        <begin position="32"/>
        <end position="110"/>
    </location>
</feature>
<evidence type="ECO:0000256" key="6">
    <source>
        <dbReference type="ARBA" id="ARBA00022737"/>
    </source>
</evidence>